<proteinExistence type="predicted"/>
<reference evidence="2 3" key="1">
    <citation type="journal article" date="2021" name="Nat. Plants">
        <title>The Taxus genome provides insights into paclitaxel biosynthesis.</title>
        <authorList>
            <person name="Xiong X."/>
            <person name="Gou J."/>
            <person name="Liao Q."/>
            <person name="Li Y."/>
            <person name="Zhou Q."/>
            <person name="Bi G."/>
            <person name="Li C."/>
            <person name="Du R."/>
            <person name="Wang X."/>
            <person name="Sun T."/>
            <person name="Guo L."/>
            <person name="Liang H."/>
            <person name="Lu P."/>
            <person name="Wu Y."/>
            <person name="Zhang Z."/>
            <person name="Ro D.K."/>
            <person name="Shang Y."/>
            <person name="Huang S."/>
            <person name="Yan J."/>
        </authorList>
    </citation>
    <scope>NUCLEOTIDE SEQUENCE [LARGE SCALE GENOMIC DNA]</scope>
    <source>
        <strain evidence="2">Ta-2019</strain>
    </source>
</reference>
<sequence>MGVRQKSFPWNMDSNLLREVVDTHQQMMQTMQQLMDVVRSRGMRDSLRVRQDRRPRSSSLSIHRGPTPQDKEVEVISIFEEYSILPQDVKENLPFMDYMDMHPKIGYKTEQAKDEYRTIASKWLIRGRNRESSQIDDTTLHESALVSSNSNEVCKNLYDEFDSADLNLVISSTHEDKSELQPREEEEEPREKVQERKFVYATNEDVMETLKRCDEWNTRARAARLIAAQARQHLQEFKTKMGTNDARESTPTKEGSMEQLAHEEKPHMDTCLELQVVAISKPAAQDKLIDEEFQLFMNQDEII</sequence>
<dbReference type="EMBL" id="JAHRHJ020000006">
    <property type="protein sequence ID" value="KAH9312653.1"/>
    <property type="molecule type" value="Genomic_DNA"/>
</dbReference>
<feature type="compositionally biased region" description="Basic and acidic residues" evidence="1">
    <location>
        <begin position="45"/>
        <end position="55"/>
    </location>
</feature>
<dbReference type="AlphaFoldDB" id="A0AA38FYW8"/>
<name>A0AA38FYW8_TAXCH</name>
<feature type="non-terminal residue" evidence="2">
    <location>
        <position position="303"/>
    </location>
</feature>
<dbReference type="Proteomes" id="UP000824469">
    <property type="component" value="Unassembled WGS sequence"/>
</dbReference>
<comment type="caution">
    <text evidence="2">The sequence shown here is derived from an EMBL/GenBank/DDBJ whole genome shotgun (WGS) entry which is preliminary data.</text>
</comment>
<feature type="region of interest" description="Disordered" evidence="1">
    <location>
        <begin position="174"/>
        <end position="195"/>
    </location>
</feature>
<gene>
    <name evidence="2" type="ORF">KI387_027688</name>
</gene>
<keyword evidence="3" id="KW-1185">Reference proteome</keyword>
<organism evidence="2 3">
    <name type="scientific">Taxus chinensis</name>
    <name type="common">Chinese yew</name>
    <name type="synonym">Taxus wallichiana var. chinensis</name>
    <dbReference type="NCBI Taxonomy" id="29808"/>
    <lineage>
        <taxon>Eukaryota</taxon>
        <taxon>Viridiplantae</taxon>
        <taxon>Streptophyta</taxon>
        <taxon>Embryophyta</taxon>
        <taxon>Tracheophyta</taxon>
        <taxon>Spermatophyta</taxon>
        <taxon>Pinopsida</taxon>
        <taxon>Pinidae</taxon>
        <taxon>Conifers II</taxon>
        <taxon>Cupressales</taxon>
        <taxon>Taxaceae</taxon>
        <taxon>Taxus</taxon>
    </lineage>
</organism>
<evidence type="ECO:0000313" key="3">
    <source>
        <dbReference type="Proteomes" id="UP000824469"/>
    </source>
</evidence>
<accession>A0AA38FYW8</accession>
<evidence type="ECO:0000313" key="2">
    <source>
        <dbReference type="EMBL" id="KAH9312653.1"/>
    </source>
</evidence>
<protein>
    <submittedName>
        <fullName evidence="2">Uncharacterized protein</fullName>
    </submittedName>
</protein>
<feature type="region of interest" description="Disordered" evidence="1">
    <location>
        <begin position="45"/>
        <end position="68"/>
    </location>
</feature>
<evidence type="ECO:0000256" key="1">
    <source>
        <dbReference type="SAM" id="MobiDB-lite"/>
    </source>
</evidence>